<evidence type="ECO:0000256" key="4">
    <source>
        <dbReference type="ARBA" id="ARBA00023125"/>
    </source>
</evidence>
<evidence type="ECO:0000256" key="1">
    <source>
        <dbReference type="ARBA" id="ARBA00022670"/>
    </source>
</evidence>
<dbReference type="PROSITE" id="PS50943">
    <property type="entry name" value="HTH_CROC1"/>
    <property type="match status" value="1"/>
</dbReference>
<proteinExistence type="predicted"/>
<dbReference type="EMBL" id="AUZJ01000005">
    <property type="protein sequence ID" value="ERF61791.1"/>
    <property type="molecule type" value="Genomic_DNA"/>
</dbReference>
<dbReference type="Gene3D" id="2.10.109.10">
    <property type="entry name" value="Umud Fragment, subunit A"/>
    <property type="match status" value="1"/>
</dbReference>
<protein>
    <submittedName>
        <fullName evidence="7">Peptidase S24-like protein</fullName>
    </submittedName>
</protein>
<feature type="domain" description="HTH cro/C1-type" evidence="6">
    <location>
        <begin position="10"/>
        <end position="64"/>
    </location>
</feature>
<name>U2N113_TRESO</name>
<dbReference type="STRING" id="1125725.HMPREF1325_1299"/>
<dbReference type="SMART" id="SM00530">
    <property type="entry name" value="HTH_XRE"/>
    <property type="match status" value="1"/>
</dbReference>
<dbReference type="Pfam" id="PF00717">
    <property type="entry name" value="Peptidase_S24"/>
    <property type="match status" value="1"/>
</dbReference>
<dbReference type="eggNOG" id="COG2932">
    <property type="taxonomic scope" value="Bacteria"/>
</dbReference>
<keyword evidence="3" id="KW-0805">Transcription regulation</keyword>
<dbReference type="Proteomes" id="UP000016646">
    <property type="component" value="Unassembled WGS sequence"/>
</dbReference>
<dbReference type="OrthoDB" id="358595at2"/>
<dbReference type="CDD" id="cd06529">
    <property type="entry name" value="S24_LexA-like"/>
    <property type="match status" value="1"/>
</dbReference>
<dbReference type="RefSeq" id="WP_021329337.1">
    <property type="nucleotide sequence ID" value="NZ_AUZJ01000005.1"/>
</dbReference>
<evidence type="ECO:0000256" key="5">
    <source>
        <dbReference type="ARBA" id="ARBA00023163"/>
    </source>
</evidence>
<dbReference type="GO" id="GO:0006508">
    <property type="term" value="P:proteolysis"/>
    <property type="evidence" value="ECO:0007669"/>
    <property type="project" value="UniProtKB-KW"/>
</dbReference>
<dbReference type="CDD" id="cd00093">
    <property type="entry name" value="HTH_XRE"/>
    <property type="match status" value="1"/>
</dbReference>
<dbReference type="PATRIC" id="fig|1125725.3.peg.182"/>
<dbReference type="InterPro" id="IPR036286">
    <property type="entry name" value="LexA/Signal_pep-like_sf"/>
</dbReference>
<dbReference type="InterPro" id="IPR039418">
    <property type="entry name" value="LexA-like"/>
</dbReference>
<dbReference type="Pfam" id="PF13443">
    <property type="entry name" value="HTH_26"/>
    <property type="match status" value="1"/>
</dbReference>
<evidence type="ECO:0000313" key="9">
    <source>
        <dbReference type="Proteomes" id="UP000016412"/>
    </source>
</evidence>
<dbReference type="InterPro" id="IPR010982">
    <property type="entry name" value="Lambda_DNA-bd_dom_sf"/>
</dbReference>
<dbReference type="PANTHER" id="PTHR40661:SF3">
    <property type="entry name" value="FELS-1 PROPHAGE TRANSCRIPTIONAL REGULATOR"/>
    <property type="match status" value="1"/>
</dbReference>
<gene>
    <name evidence="8" type="ORF">HMPREF0860_1564</name>
    <name evidence="7" type="ORF">HMPREF1325_1299</name>
</gene>
<dbReference type="EMBL" id="AVQI01000002">
    <property type="protein sequence ID" value="ERK05114.1"/>
    <property type="molecule type" value="Genomic_DNA"/>
</dbReference>
<keyword evidence="1" id="KW-0645">Protease</keyword>
<dbReference type="Gene3D" id="1.10.260.40">
    <property type="entry name" value="lambda repressor-like DNA-binding domains"/>
    <property type="match status" value="1"/>
</dbReference>
<evidence type="ECO:0000256" key="3">
    <source>
        <dbReference type="ARBA" id="ARBA00023015"/>
    </source>
</evidence>
<comment type="caution">
    <text evidence="7">The sequence shown here is derived from an EMBL/GenBank/DDBJ whole genome shotgun (WGS) entry which is preliminary data.</text>
</comment>
<reference evidence="9 10" key="1">
    <citation type="submission" date="2013-08" db="EMBL/GenBank/DDBJ databases">
        <authorList>
            <person name="Durkin A.S."/>
            <person name="Haft D.R."/>
            <person name="McCorrison J."/>
            <person name="Torralba M."/>
            <person name="Gillis M."/>
            <person name="Haft D.H."/>
            <person name="Methe B."/>
            <person name="Sutton G."/>
            <person name="Nelson K.E."/>
        </authorList>
    </citation>
    <scope>NUCLEOTIDE SEQUENCE [LARGE SCALE GENOMIC DNA]</scope>
    <source>
        <strain evidence="8 10">ATCC 35536</strain>
        <strain evidence="7 9">VPI DR56BR1116</strain>
    </source>
</reference>
<keyword evidence="10" id="KW-1185">Reference proteome</keyword>
<dbReference type="GO" id="GO:0003677">
    <property type="term" value="F:DNA binding"/>
    <property type="evidence" value="ECO:0007669"/>
    <property type="project" value="UniProtKB-KW"/>
</dbReference>
<evidence type="ECO:0000313" key="8">
    <source>
        <dbReference type="EMBL" id="ERK05114.1"/>
    </source>
</evidence>
<evidence type="ECO:0000259" key="6">
    <source>
        <dbReference type="PROSITE" id="PS50943"/>
    </source>
</evidence>
<dbReference type="Proteomes" id="UP000016412">
    <property type="component" value="Unassembled WGS sequence"/>
</dbReference>
<evidence type="ECO:0000313" key="10">
    <source>
        <dbReference type="Proteomes" id="UP000016646"/>
    </source>
</evidence>
<dbReference type="PROSITE" id="PS00501">
    <property type="entry name" value="SPASE_I_1"/>
    <property type="match status" value="1"/>
</dbReference>
<dbReference type="AlphaFoldDB" id="U2N113"/>
<dbReference type="SUPFAM" id="SSF51306">
    <property type="entry name" value="LexA/Signal peptidase"/>
    <property type="match status" value="1"/>
</dbReference>
<evidence type="ECO:0000256" key="2">
    <source>
        <dbReference type="ARBA" id="ARBA00022801"/>
    </source>
</evidence>
<dbReference type="InterPro" id="IPR015927">
    <property type="entry name" value="Peptidase_S24_S26A/B/C"/>
</dbReference>
<dbReference type="GO" id="GO:0016020">
    <property type="term" value="C:membrane"/>
    <property type="evidence" value="ECO:0007669"/>
    <property type="project" value="InterPro"/>
</dbReference>
<organism evidence="7 9">
    <name type="scientific">Treponema socranskii subsp. socranskii VPI DR56BR1116 = ATCC 35536</name>
    <dbReference type="NCBI Taxonomy" id="1125725"/>
    <lineage>
        <taxon>Bacteria</taxon>
        <taxon>Pseudomonadati</taxon>
        <taxon>Spirochaetota</taxon>
        <taxon>Spirochaetia</taxon>
        <taxon>Spirochaetales</taxon>
        <taxon>Treponemataceae</taxon>
        <taxon>Treponema</taxon>
    </lineage>
</organism>
<dbReference type="PANTHER" id="PTHR40661">
    <property type="match status" value="1"/>
</dbReference>
<evidence type="ECO:0000313" key="7">
    <source>
        <dbReference type="EMBL" id="ERF61791.1"/>
    </source>
</evidence>
<dbReference type="SUPFAM" id="SSF47413">
    <property type="entry name" value="lambda repressor-like DNA-binding domains"/>
    <property type="match status" value="1"/>
</dbReference>
<dbReference type="InterPro" id="IPR001387">
    <property type="entry name" value="Cro/C1-type_HTH"/>
</dbReference>
<keyword evidence="5" id="KW-0804">Transcription</keyword>
<dbReference type="GO" id="GO:0004252">
    <property type="term" value="F:serine-type endopeptidase activity"/>
    <property type="evidence" value="ECO:0007669"/>
    <property type="project" value="InterPro"/>
</dbReference>
<accession>U2N113</accession>
<sequence>MDIAIFWEGIKKLCKQHGITQKELSIKIGKSAHAIEKQILRNTIPDAEEIVKIGKVFGISPSDLLINNFDGITRDIPTNAFVVPILDQELSAGNGVDLPSTDVVTGYFPVPKELSRYGEQLAALHVRGDSMEPTLRSGDMVVCDSCGWDGTEGLYAIRLNGCGYVKRVQAARGTCIIRSDNPKYGSFEAPADKLELIGRVHYVIHKLD</sequence>
<keyword evidence="4" id="KW-0238">DNA-binding</keyword>
<keyword evidence="2" id="KW-0378">Hydrolase</keyword>
<dbReference type="InterPro" id="IPR019756">
    <property type="entry name" value="Pept_S26A_signal_pept_1_Ser-AS"/>
</dbReference>